<dbReference type="eggNOG" id="COG1403">
    <property type="taxonomic scope" value="Bacteria"/>
</dbReference>
<keyword evidence="2" id="KW-0255">Endonuclease</keyword>
<dbReference type="GO" id="GO:0004519">
    <property type="term" value="F:endonuclease activity"/>
    <property type="evidence" value="ECO:0007669"/>
    <property type="project" value="UniProtKB-KW"/>
</dbReference>
<sequence length="103" mass="12320">MSEFIIEITEEEIKREREKSRELRRSRWWKNRLAQGVCHWCGNRFAPDELTMDHIVPVTRGGKASRNNVVPACKECNSRKKYLLPMEWEEYLNKARQPDEDKA</sequence>
<dbReference type="InterPro" id="IPR003615">
    <property type="entry name" value="HNH_nuc"/>
</dbReference>
<keyword evidence="3" id="KW-1185">Reference proteome</keyword>
<organism evidence="2 3">
    <name type="scientific">Trichlorobacter lovleyi (strain ATCC BAA-1151 / DSM 17278 / SZ)</name>
    <name type="common">Geobacter lovleyi</name>
    <dbReference type="NCBI Taxonomy" id="398767"/>
    <lineage>
        <taxon>Bacteria</taxon>
        <taxon>Pseudomonadati</taxon>
        <taxon>Thermodesulfobacteriota</taxon>
        <taxon>Desulfuromonadia</taxon>
        <taxon>Geobacterales</taxon>
        <taxon>Geobacteraceae</taxon>
        <taxon>Trichlorobacter</taxon>
    </lineage>
</organism>
<keyword evidence="2" id="KW-0540">Nuclease</keyword>
<proteinExistence type="predicted"/>
<dbReference type="Gene3D" id="1.10.30.50">
    <property type="match status" value="1"/>
</dbReference>
<dbReference type="AlphaFoldDB" id="B3E7H9"/>
<evidence type="ECO:0000313" key="2">
    <source>
        <dbReference type="EMBL" id="ACD96496.1"/>
    </source>
</evidence>
<dbReference type="PANTHER" id="PTHR33877:SF1">
    <property type="entry name" value="TYPE IV METHYL-DIRECTED RESTRICTION ENZYME ECOKMCRA"/>
    <property type="match status" value="1"/>
</dbReference>
<dbReference type="STRING" id="398767.Glov_2783"/>
<dbReference type="Pfam" id="PF01844">
    <property type="entry name" value="HNH"/>
    <property type="match status" value="1"/>
</dbReference>
<dbReference type="KEGG" id="glo:Glov_2783"/>
<dbReference type="SMART" id="SM00507">
    <property type="entry name" value="HNHc"/>
    <property type="match status" value="1"/>
</dbReference>
<reference evidence="2 3" key="1">
    <citation type="submission" date="2008-05" db="EMBL/GenBank/DDBJ databases">
        <title>Complete sequence of chromosome of Geobacter lovleyi SZ.</title>
        <authorList>
            <consortium name="US DOE Joint Genome Institute"/>
            <person name="Lucas S."/>
            <person name="Copeland A."/>
            <person name="Lapidus A."/>
            <person name="Glavina del Rio T."/>
            <person name="Dalin E."/>
            <person name="Tice H."/>
            <person name="Bruce D."/>
            <person name="Goodwin L."/>
            <person name="Pitluck S."/>
            <person name="Chertkov O."/>
            <person name="Meincke L."/>
            <person name="Brettin T."/>
            <person name="Detter J.C."/>
            <person name="Han C."/>
            <person name="Tapia R."/>
            <person name="Kuske C.R."/>
            <person name="Schmutz J."/>
            <person name="Larimer F."/>
            <person name="Land M."/>
            <person name="Hauser L."/>
            <person name="Kyrpides N."/>
            <person name="Mikhailova N."/>
            <person name="Sung Y."/>
            <person name="Fletcher K.E."/>
            <person name="Ritalahti K.M."/>
            <person name="Loeffler F.E."/>
            <person name="Richardson P."/>
        </authorList>
    </citation>
    <scope>NUCLEOTIDE SEQUENCE [LARGE SCALE GENOMIC DNA]</scope>
    <source>
        <strain evidence="3">ATCC BAA-1151 / DSM 17278 / SZ</strain>
    </source>
</reference>
<dbReference type="RefSeq" id="WP_012470825.1">
    <property type="nucleotide sequence ID" value="NC_010814.1"/>
</dbReference>
<dbReference type="Proteomes" id="UP000002420">
    <property type="component" value="Chromosome"/>
</dbReference>
<feature type="domain" description="HNH nuclease" evidence="1">
    <location>
        <begin position="27"/>
        <end position="78"/>
    </location>
</feature>
<dbReference type="GO" id="GO:0003676">
    <property type="term" value="F:nucleic acid binding"/>
    <property type="evidence" value="ECO:0007669"/>
    <property type="project" value="InterPro"/>
</dbReference>
<protein>
    <submittedName>
        <fullName evidence="2">HNH endonuclease</fullName>
    </submittedName>
</protein>
<gene>
    <name evidence="2" type="ordered locus">Glov_2783</name>
</gene>
<dbReference type="HOGENOM" id="CLU_158450_0_0_7"/>
<dbReference type="InterPro" id="IPR052892">
    <property type="entry name" value="NA-targeting_endonuclease"/>
</dbReference>
<keyword evidence="2" id="KW-0378">Hydrolase</keyword>
<dbReference type="PANTHER" id="PTHR33877">
    <property type="entry name" value="SLL1193 PROTEIN"/>
    <property type="match status" value="1"/>
</dbReference>
<dbReference type="InterPro" id="IPR002711">
    <property type="entry name" value="HNH"/>
</dbReference>
<name>B3E7H9_TRIL1</name>
<dbReference type="GO" id="GO:0008270">
    <property type="term" value="F:zinc ion binding"/>
    <property type="evidence" value="ECO:0007669"/>
    <property type="project" value="InterPro"/>
</dbReference>
<accession>B3E7H9</accession>
<dbReference type="OrthoDB" id="9802901at2"/>
<evidence type="ECO:0000259" key="1">
    <source>
        <dbReference type="SMART" id="SM00507"/>
    </source>
</evidence>
<dbReference type="EMBL" id="CP001089">
    <property type="protein sequence ID" value="ACD96496.1"/>
    <property type="molecule type" value="Genomic_DNA"/>
</dbReference>
<dbReference type="CDD" id="cd00085">
    <property type="entry name" value="HNHc"/>
    <property type="match status" value="1"/>
</dbReference>
<evidence type="ECO:0000313" key="3">
    <source>
        <dbReference type="Proteomes" id="UP000002420"/>
    </source>
</evidence>